<gene>
    <name evidence="2" type="ORF">GPECTOR_42g765</name>
</gene>
<dbReference type="Gene3D" id="2.90.10.30">
    <property type="match status" value="2"/>
</dbReference>
<protein>
    <recommendedName>
        <fullName evidence="1">Peptidase M11 gametolysin domain-containing protein</fullName>
    </recommendedName>
</protein>
<feature type="domain" description="Peptidase M11 gametolysin" evidence="1">
    <location>
        <begin position="400"/>
        <end position="531"/>
    </location>
</feature>
<proteinExistence type="predicted"/>
<accession>A0A150G9N6</accession>
<organism evidence="2 3">
    <name type="scientific">Gonium pectorale</name>
    <name type="common">Green alga</name>
    <dbReference type="NCBI Taxonomy" id="33097"/>
    <lineage>
        <taxon>Eukaryota</taxon>
        <taxon>Viridiplantae</taxon>
        <taxon>Chlorophyta</taxon>
        <taxon>core chlorophytes</taxon>
        <taxon>Chlorophyceae</taxon>
        <taxon>CS clade</taxon>
        <taxon>Chlamydomonadales</taxon>
        <taxon>Volvocaceae</taxon>
        <taxon>Gonium</taxon>
    </lineage>
</organism>
<name>A0A150G9N6_GONPE</name>
<evidence type="ECO:0000313" key="3">
    <source>
        <dbReference type="Proteomes" id="UP000075714"/>
    </source>
</evidence>
<sequence length="595" mass="64066">MQCTVGGPCSGNPCAANGVAGAACNPVRSGSYLYTCSCPDGSYASYTSCYARTSVFKYSASEGMVGWMQLDAGPYTFAVQEDGNLVMYISGGPPIWAPLRAWGGSSRGPFTLRWLPDGLQLVDGYGAQWYRFVTFPLSSSAYLELTPEGYLRVVDPSRNGAMKWLRAPAMNIYHRSSGTEMVSWPSPFDRLLTEGVTFGVATDGNLCVYSDTATHWCSMSVSDASSGPFTLRWTSDGLRLANKDGAELWRFTAAWALSDAAYLELTPDAYLRIVDPGSNWSIEYVGRQPDCPAFPGYTLLRHKDHAGDDLGRIAGDIAGAWAACQADCRCRSFNTGGWFKSASGTNADTYSLGDTCGGFYQRADSEPCAAGGASGATCNRNTGTCDCPAGSYPYKNTCQGHLRGLKHSGGFLEGVYEEYGDPSDPMGMGYDPYGGVLCLSAPQAYAAGWATSLASTPTRLKDLAPGVWYTFEVPSMALGPSNMIRIVVSQQGTREEAIYVSYRTRQMAPGAYDSGLDPELDKSVWVHTHNYIRADVQEADTVLHARLTERLSSWYTTGTQWFPLPPGYGLNVTLAGQDATAASVRLCLSYGSAHC</sequence>
<reference evidence="3" key="1">
    <citation type="journal article" date="2016" name="Nat. Commun.">
        <title>The Gonium pectorale genome demonstrates co-option of cell cycle regulation during the evolution of multicellularity.</title>
        <authorList>
            <person name="Hanschen E.R."/>
            <person name="Marriage T.N."/>
            <person name="Ferris P.J."/>
            <person name="Hamaji T."/>
            <person name="Toyoda A."/>
            <person name="Fujiyama A."/>
            <person name="Neme R."/>
            <person name="Noguchi H."/>
            <person name="Minakuchi Y."/>
            <person name="Suzuki M."/>
            <person name="Kawai-Toyooka H."/>
            <person name="Smith D.R."/>
            <person name="Sparks H."/>
            <person name="Anderson J."/>
            <person name="Bakaric R."/>
            <person name="Luria V."/>
            <person name="Karger A."/>
            <person name="Kirschner M.W."/>
            <person name="Durand P.M."/>
            <person name="Michod R.E."/>
            <person name="Nozaki H."/>
            <person name="Olson B.J."/>
        </authorList>
    </citation>
    <scope>NUCLEOTIDE SEQUENCE [LARGE SCALE GENOMIC DNA]</scope>
    <source>
        <strain evidence="3">NIES-2863</strain>
    </source>
</reference>
<dbReference type="SUPFAM" id="SSF51110">
    <property type="entry name" value="alpha-D-mannose-specific plant lectins"/>
    <property type="match status" value="2"/>
</dbReference>
<dbReference type="Pfam" id="PF05548">
    <property type="entry name" value="Peptidase_M11"/>
    <property type="match status" value="1"/>
</dbReference>
<dbReference type="InterPro" id="IPR036426">
    <property type="entry name" value="Bulb-type_lectin_dom_sf"/>
</dbReference>
<keyword evidence="3" id="KW-1185">Reference proteome</keyword>
<evidence type="ECO:0000259" key="1">
    <source>
        <dbReference type="Pfam" id="PF05548"/>
    </source>
</evidence>
<dbReference type="Proteomes" id="UP000075714">
    <property type="component" value="Unassembled WGS sequence"/>
</dbReference>
<dbReference type="STRING" id="33097.A0A150G9N6"/>
<dbReference type="EMBL" id="LSYV01000043">
    <property type="protein sequence ID" value="KXZ46557.1"/>
    <property type="molecule type" value="Genomic_DNA"/>
</dbReference>
<dbReference type="AlphaFoldDB" id="A0A150G9N6"/>
<dbReference type="OrthoDB" id="559227at2759"/>
<dbReference type="InterPro" id="IPR008752">
    <property type="entry name" value="Peptidase_M11"/>
</dbReference>
<comment type="caution">
    <text evidence="2">The sequence shown here is derived from an EMBL/GenBank/DDBJ whole genome shotgun (WGS) entry which is preliminary data.</text>
</comment>
<evidence type="ECO:0000313" key="2">
    <source>
        <dbReference type="EMBL" id="KXZ46557.1"/>
    </source>
</evidence>